<name>A0A9W7AGS0_9STRA</name>
<feature type="transmembrane region" description="Helical" evidence="3">
    <location>
        <begin position="128"/>
        <end position="147"/>
    </location>
</feature>
<dbReference type="AlphaFoldDB" id="A0A9W7AGS0"/>
<keyword evidence="1" id="KW-0489">Methyltransferase</keyword>
<dbReference type="OrthoDB" id="258806at2759"/>
<keyword evidence="6" id="KW-1185">Reference proteome</keyword>
<keyword evidence="3" id="KW-1133">Transmembrane helix</keyword>
<proteinExistence type="inferred from homology"/>
<protein>
    <recommendedName>
        <fullName evidence="1">tRNA:m(4)X modification enzyme TRM13</fullName>
        <ecNumber evidence="1">2.1.1.225</ecNumber>
    </recommendedName>
</protein>
<dbReference type="EC" id="2.1.1.225" evidence="1"/>
<feature type="region of interest" description="Disordered" evidence="2">
    <location>
        <begin position="1"/>
        <end position="54"/>
    </location>
</feature>
<dbReference type="InterPro" id="IPR007871">
    <property type="entry name" value="Methyltransferase_TRM13"/>
</dbReference>
<keyword evidence="1" id="KW-0819">tRNA processing</keyword>
<keyword evidence="1" id="KW-0862">Zinc</keyword>
<feature type="compositionally biased region" description="Basic residues" evidence="2">
    <location>
        <begin position="27"/>
        <end position="52"/>
    </location>
</feature>
<feature type="transmembrane region" description="Helical" evidence="3">
    <location>
        <begin position="90"/>
        <end position="107"/>
    </location>
</feature>
<sequence length="433" mass="48788">MSLTTAPSLSKEELKRQRRELNDANIAKKKAAKEARKKALRAPKPTTKKTRRIQQEDLPSARTLVKIFVCVVSLFITFLVYTSIKCNKLVPVNVFAFGMFFFLYILPNDRCAILRTSRFKYLRQLYKTFSIFLFLFNLSQVPLTPVIDDLDEVPGARTLIGEILSTGPDTYQKKSSNVSQIASLLGLVSELLDGASSVVDIGAGKALYTRAIYEMGKRRIPTIALDNRKGGKDDEFYDPPSSSDSESCCCYTRVVCDVKQVSDETLGLLGEEAVAVTKHLCGGATDSILMSIGSYPLRNCVKRLCVAGCCHQKTKRDEYCNMEFLNKHSLCFTHVGVRGGVQDNDFRTLQMLISISKNNATLFDFEYAKKPLVKLVGFETARNWGRVARRVLEEGRMEFLRERGWNCELRRYVDEAVTGDNLVIVGRRKSKIE</sequence>
<keyword evidence="1" id="KW-0479">Metal-binding</keyword>
<keyword evidence="1" id="KW-0863">Zinc-finger</keyword>
<reference evidence="6" key="1">
    <citation type="journal article" date="2023" name="Commun. Biol.">
        <title>Genome analysis of Parmales, the sister group of diatoms, reveals the evolutionary specialization of diatoms from phago-mixotrophs to photoautotrophs.</title>
        <authorList>
            <person name="Ban H."/>
            <person name="Sato S."/>
            <person name="Yoshikawa S."/>
            <person name="Yamada K."/>
            <person name="Nakamura Y."/>
            <person name="Ichinomiya M."/>
            <person name="Sato N."/>
            <person name="Blanc-Mathieu R."/>
            <person name="Endo H."/>
            <person name="Kuwata A."/>
            <person name="Ogata H."/>
        </authorList>
    </citation>
    <scope>NUCLEOTIDE SEQUENCE [LARGE SCALE GENOMIC DNA]</scope>
    <source>
        <strain evidence="6">NIES 3701</strain>
    </source>
</reference>
<evidence type="ECO:0000259" key="4">
    <source>
        <dbReference type="Pfam" id="PF05206"/>
    </source>
</evidence>
<evidence type="ECO:0000256" key="2">
    <source>
        <dbReference type="SAM" id="MobiDB-lite"/>
    </source>
</evidence>
<evidence type="ECO:0000256" key="3">
    <source>
        <dbReference type="SAM" id="Phobius"/>
    </source>
</evidence>
<comment type="catalytic activity">
    <reaction evidence="1">
        <text>cytidine(4) in tRNA(Pro) + S-adenosyl-L-methionine = 2'-O-methylcytidine(4) in tRNA(Pro) + S-adenosyl-L-homocysteine + H(+)</text>
        <dbReference type="Rhea" id="RHEA:32767"/>
        <dbReference type="Rhea" id="RHEA-COMP:10397"/>
        <dbReference type="Rhea" id="RHEA-COMP:10398"/>
        <dbReference type="ChEBI" id="CHEBI:15378"/>
        <dbReference type="ChEBI" id="CHEBI:57856"/>
        <dbReference type="ChEBI" id="CHEBI:59789"/>
        <dbReference type="ChEBI" id="CHEBI:74495"/>
        <dbReference type="ChEBI" id="CHEBI:82748"/>
        <dbReference type="EC" id="2.1.1.225"/>
    </reaction>
</comment>
<comment type="function">
    <text evidence="1">tRNA methylase which 2'-O-methylates cytidine(4) in tRNA(Pro) and tRNA(Gly)(GCC), and adenosine(4) in tRNA(His).</text>
</comment>
<accession>A0A9W7AGS0</accession>
<keyword evidence="1" id="KW-0808">Transferase</keyword>
<dbReference type="InterPro" id="IPR039044">
    <property type="entry name" value="Trm13"/>
</dbReference>
<comment type="catalytic activity">
    <reaction evidence="1">
        <text>adenosine(4) in tRNA(His) + S-adenosyl-L-methionine = 2'-O-methyladenosine(4) in tRNA(His) + S-adenosyl-L-homocysteine + H(+)</text>
        <dbReference type="Rhea" id="RHEA:43196"/>
        <dbReference type="Rhea" id="RHEA-COMP:10401"/>
        <dbReference type="Rhea" id="RHEA-COMP:10402"/>
        <dbReference type="ChEBI" id="CHEBI:15378"/>
        <dbReference type="ChEBI" id="CHEBI:57856"/>
        <dbReference type="ChEBI" id="CHEBI:59789"/>
        <dbReference type="ChEBI" id="CHEBI:74411"/>
        <dbReference type="ChEBI" id="CHEBI:74477"/>
        <dbReference type="EC" id="2.1.1.225"/>
    </reaction>
</comment>
<dbReference type="PANTHER" id="PTHR12998">
    <property type="entry name" value="TRNA:M(4)X MODIFICATION ENZYME TRM13 HOMOLOG"/>
    <property type="match status" value="1"/>
</dbReference>
<evidence type="ECO:0000313" key="6">
    <source>
        <dbReference type="Proteomes" id="UP001165085"/>
    </source>
</evidence>
<evidence type="ECO:0000313" key="5">
    <source>
        <dbReference type="EMBL" id="GMH72531.1"/>
    </source>
</evidence>
<dbReference type="GO" id="GO:0106050">
    <property type="term" value="F:tRNA 2'-O-methyltransferase activity"/>
    <property type="evidence" value="ECO:0007669"/>
    <property type="project" value="UniProtKB-UniRule"/>
</dbReference>
<dbReference type="PANTHER" id="PTHR12998:SF0">
    <property type="entry name" value="TRNA:M(4)X MODIFICATION ENZYME TRM13 HOMOLOG"/>
    <property type="match status" value="1"/>
</dbReference>
<gene>
    <name evidence="5" type="ORF">TrST_g9855</name>
</gene>
<keyword evidence="3" id="KW-0812">Transmembrane</keyword>
<organism evidence="5 6">
    <name type="scientific">Triparma strigata</name>
    <dbReference type="NCBI Taxonomy" id="1606541"/>
    <lineage>
        <taxon>Eukaryota</taxon>
        <taxon>Sar</taxon>
        <taxon>Stramenopiles</taxon>
        <taxon>Ochrophyta</taxon>
        <taxon>Bolidophyceae</taxon>
        <taxon>Parmales</taxon>
        <taxon>Triparmaceae</taxon>
        <taxon>Triparma</taxon>
    </lineage>
</organism>
<comment type="catalytic activity">
    <reaction evidence="1">
        <text>cytidine(4) in tRNA(Gly)(GCC) + S-adenosyl-L-methionine = 2'-O-methylcytidine(4) in tRNA(Gly)(GCC) + S-adenosyl-L-homocysteine + H(+)</text>
        <dbReference type="Rhea" id="RHEA:43192"/>
        <dbReference type="Rhea" id="RHEA-COMP:10399"/>
        <dbReference type="Rhea" id="RHEA-COMP:10400"/>
        <dbReference type="ChEBI" id="CHEBI:15378"/>
        <dbReference type="ChEBI" id="CHEBI:57856"/>
        <dbReference type="ChEBI" id="CHEBI:59789"/>
        <dbReference type="ChEBI" id="CHEBI:74495"/>
        <dbReference type="ChEBI" id="CHEBI:82748"/>
        <dbReference type="EC" id="2.1.1.225"/>
    </reaction>
</comment>
<evidence type="ECO:0000256" key="1">
    <source>
        <dbReference type="RuleBase" id="RU367103"/>
    </source>
</evidence>
<feature type="compositionally biased region" description="Basic and acidic residues" evidence="2">
    <location>
        <begin position="10"/>
        <end position="22"/>
    </location>
</feature>
<keyword evidence="1" id="KW-0949">S-adenosyl-L-methionine</keyword>
<dbReference type="GO" id="GO:0030488">
    <property type="term" value="P:tRNA methylation"/>
    <property type="evidence" value="ECO:0007669"/>
    <property type="project" value="InterPro"/>
</dbReference>
<dbReference type="EMBL" id="BRXY01000158">
    <property type="protein sequence ID" value="GMH72531.1"/>
    <property type="molecule type" value="Genomic_DNA"/>
</dbReference>
<dbReference type="GO" id="GO:0008270">
    <property type="term" value="F:zinc ion binding"/>
    <property type="evidence" value="ECO:0007669"/>
    <property type="project" value="UniProtKB-KW"/>
</dbReference>
<dbReference type="Pfam" id="PF05206">
    <property type="entry name" value="TRM13"/>
    <property type="match status" value="1"/>
</dbReference>
<dbReference type="Proteomes" id="UP001165085">
    <property type="component" value="Unassembled WGS sequence"/>
</dbReference>
<feature type="domain" description="Methyltransferase TRM13" evidence="4">
    <location>
        <begin position="180"/>
        <end position="425"/>
    </location>
</feature>
<keyword evidence="3" id="KW-0472">Membrane</keyword>
<comment type="caution">
    <text evidence="5">The sequence shown here is derived from an EMBL/GenBank/DDBJ whole genome shotgun (WGS) entry which is preliminary data.</text>
</comment>
<comment type="similarity">
    <text evidence="1">Belongs to the methyltransferase TRM13 family.</text>
</comment>
<feature type="transmembrane region" description="Helical" evidence="3">
    <location>
        <begin position="64"/>
        <end position="84"/>
    </location>
</feature>